<comment type="caution">
    <text evidence="1">The sequence shown here is derived from an EMBL/GenBank/DDBJ whole genome shotgun (WGS) entry which is preliminary data.</text>
</comment>
<gene>
    <name evidence="1" type="ORF">J2Z66_008593</name>
</gene>
<keyword evidence="2" id="KW-1185">Reference proteome</keyword>
<evidence type="ECO:0000313" key="1">
    <source>
        <dbReference type="EMBL" id="MBP1996915.1"/>
    </source>
</evidence>
<reference evidence="1 2" key="1">
    <citation type="submission" date="2021-03" db="EMBL/GenBank/DDBJ databases">
        <title>Genomic Encyclopedia of Type Strains, Phase IV (KMG-IV): sequencing the most valuable type-strain genomes for metagenomic binning, comparative biology and taxonomic classification.</title>
        <authorList>
            <person name="Goeker M."/>
        </authorList>
    </citation>
    <scope>NUCLEOTIDE SEQUENCE [LARGE SCALE GENOMIC DNA]</scope>
    <source>
        <strain evidence="1 2">DSM 26048</strain>
    </source>
</reference>
<sequence>MSVRIPAGLLGGAKEHWCPLQLLAFHSRPLPLVNLTTLGLWVQAAVKDMFP</sequence>
<dbReference type="EMBL" id="JAGGLB010000060">
    <property type="protein sequence ID" value="MBP1996915.1"/>
    <property type="molecule type" value="Genomic_DNA"/>
</dbReference>
<dbReference type="RefSeq" id="WP_209979769.1">
    <property type="nucleotide sequence ID" value="NZ_JAGGLB010000060.1"/>
</dbReference>
<dbReference type="Proteomes" id="UP001519287">
    <property type="component" value="Unassembled WGS sequence"/>
</dbReference>
<evidence type="ECO:0000313" key="2">
    <source>
        <dbReference type="Proteomes" id="UP001519287"/>
    </source>
</evidence>
<proteinExistence type="predicted"/>
<name>A0ABS4JAT2_9BACL</name>
<organism evidence="1 2">
    <name type="scientific">Paenibacillus eucommiae</name>
    <dbReference type="NCBI Taxonomy" id="1355755"/>
    <lineage>
        <taxon>Bacteria</taxon>
        <taxon>Bacillati</taxon>
        <taxon>Bacillota</taxon>
        <taxon>Bacilli</taxon>
        <taxon>Bacillales</taxon>
        <taxon>Paenibacillaceae</taxon>
        <taxon>Paenibacillus</taxon>
    </lineage>
</organism>
<accession>A0ABS4JAT2</accession>
<protein>
    <submittedName>
        <fullName evidence="1">Uncharacterized protein</fullName>
    </submittedName>
</protein>